<dbReference type="PANTHER" id="PTHR12147">
    <property type="entry name" value="METALLOPEPTIDASE M28 FAMILY MEMBER"/>
    <property type="match status" value="1"/>
</dbReference>
<evidence type="ECO:0000256" key="2">
    <source>
        <dbReference type="ARBA" id="ARBA00022670"/>
    </source>
</evidence>
<feature type="domain" description="Peptidase M28" evidence="8">
    <location>
        <begin position="309"/>
        <end position="525"/>
    </location>
</feature>
<dbReference type="GO" id="GO:0004177">
    <property type="term" value="F:aminopeptidase activity"/>
    <property type="evidence" value="ECO:0007669"/>
    <property type="project" value="UniProtKB-KW"/>
</dbReference>
<keyword evidence="6" id="KW-0862">Zinc</keyword>
<dbReference type="SUPFAM" id="SSF53187">
    <property type="entry name" value="Zn-dependent exopeptidases"/>
    <property type="match status" value="1"/>
</dbReference>
<evidence type="ECO:0000313" key="10">
    <source>
        <dbReference type="Proteomes" id="UP000288279"/>
    </source>
</evidence>
<evidence type="ECO:0000256" key="5">
    <source>
        <dbReference type="ARBA" id="ARBA00022801"/>
    </source>
</evidence>
<dbReference type="InterPro" id="IPR045175">
    <property type="entry name" value="M28_fam"/>
</dbReference>
<dbReference type="CDD" id="cd05660">
    <property type="entry name" value="M28_like_PA"/>
    <property type="match status" value="1"/>
</dbReference>
<comment type="caution">
    <text evidence="9">The sequence shown here is derived from an EMBL/GenBank/DDBJ whole genome shotgun (WGS) entry which is preliminary data.</text>
</comment>
<name>A0A432ZN41_9GAMM</name>
<dbReference type="InterPro" id="IPR046450">
    <property type="entry name" value="PA_dom_sf"/>
</dbReference>
<reference evidence="9 10" key="1">
    <citation type="journal article" date="2011" name="Front. Microbiol.">
        <title>Genomic signatures of strain selection and enhancement in Bacillus atrophaeus var. globigii, a historical biowarfare simulant.</title>
        <authorList>
            <person name="Gibbons H.S."/>
            <person name="Broomall S.M."/>
            <person name="McNew L.A."/>
            <person name="Daligault H."/>
            <person name="Chapman C."/>
            <person name="Bruce D."/>
            <person name="Karavis M."/>
            <person name="Krepps M."/>
            <person name="McGregor P.A."/>
            <person name="Hong C."/>
            <person name="Park K.H."/>
            <person name="Akmal A."/>
            <person name="Feldman A."/>
            <person name="Lin J.S."/>
            <person name="Chang W.E."/>
            <person name="Higgs B.W."/>
            <person name="Demirev P."/>
            <person name="Lindquist J."/>
            <person name="Liem A."/>
            <person name="Fochler E."/>
            <person name="Read T.D."/>
            <person name="Tapia R."/>
            <person name="Johnson S."/>
            <person name="Bishop-Lilly K.A."/>
            <person name="Detter C."/>
            <person name="Han C."/>
            <person name="Sozhamannan S."/>
            <person name="Rosenzweig C.N."/>
            <person name="Skowronski E.W."/>
        </authorList>
    </citation>
    <scope>NUCLEOTIDE SEQUENCE [LARGE SCALE GENOMIC DNA]</scope>
    <source>
        <strain evidence="9 10">PIT1</strain>
    </source>
</reference>
<sequence>MRGAVSSVMLATVLLAGCSEATQSESTVDSATATVAADTYSFNENYRDYLATLSADEFAGRAPASIGEELTVAMVEEKFKAWGLKPYNAETGSYQQPVPLVKMMPYKVSEMSFSAADLEPLAYRTEMMAWSPRVQERTELVDSELVFAGYGIVAPEYGWNDYEGLDVAGKTVVVLVNDPGYDSQDPEVFNGKAMTYYGRWTYKFEEAARQGAAGVLVIHETGPAGYGWGVIAGGSPVRFDLARENKNMDLSAVQGWLSEASADKLFARIGSSYAEMRQRAQAEDFSPISLETGINLSVDTKFEYLDSPNLIGYIEGKTHPEEHIVYMAHWDHMGTDPINPDDGIYNGAQDNASGTAGVLALAEFWASQPQPERSVVFVLVTAEERGLLGSQWYANQPMLPLSKAVAGINMDVMNVYGPVNDMVVVGYGNSELEDYLGKYVAKQGRYLAPEPTPEAGSFYRSDHFNLAKKGVPMLYAKGGQDHIEYGKEYGQQQRAEYVRDAYHKPADEYDPNWDLRGVQQDLWLYFWVGEELANSRDWPQWRDGNEFKAIRDASANERR</sequence>
<protein>
    <submittedName>
        <fullName evidence="9">Peptidase M28</fullName>
    </submittedName>
</protein>
<accession>A0A432ZN41</accession>
<keyword evidence="10" id="KW-1185">Reference proteome</keyword>
<dbReference type="AlphaFoldDB" id="A0A432ZN41"/>
<evidence type="ECO:0000256" key="4">
    <source>
        <dbReference type="ARBA" id="ARBA00022729"/>
    </source>
</evidence>
<dbReference type="GO" id="GO:0046872">
    <property type="term" value="F:metal ion binding"/>
    <property type="evidence" value="ECO:0007669"/>
    <property type="project" value="UniProtKB-KW"/>
</dbReference>
<evidence type="ECO:0000256" key="3">
    <source>
        <dbReference type="ARBA" id="ARBA00022723"/>
    </source>
</evidence>
<dbReference type="PROSITE" id="PS51257">
    <property type="entry name" value="PROKAR_LIPOPROTEIN"/>
    <property type="match status" value="1"/>
</dbReference>
<dbReference type="Pfam" id="PF04389">
    <property type="entry name" value="Peptidase_M28"/>
    <property type="match status" value="1"/>
</dbReference>
<organism evidence="9 10">
    <name type="scientific">Pseudidiomarina taiwanensis</name>
    <dbReference type="NCBI Taxonomy" id="337250"/>
    <lineage>
        <taxon>Bacteria</taxon>
        <taxon>Pseudomonadati</taxon>
        <taxon>Pseudomonadota</taxon>
        <taxon>Gammaproteobacteria</taxon>
        <taxon>Alteromonadales</taxon>
        <taxon>Idiomarinaceae</taxon>
        <taxon>Pseudidiomarina</taxon>
    </lineage>
</organism>
<keyword evidence="2" id="KW-0645">Protease</keyword>
<evidence type="ECO:0000313" key="9">
    <source>
        <dbReference type="EMBL" id="RUO79303.1"/>
    </source>
</evidence>
<dbReference type="GO" id="GO:0008235">
    <property type="term" value="F:metalloexopeptidase activity"/>
    <property type="evidence" value="ECO:0007669"/>
    <property type="project" value="InterPro"/>
</dbReference>
<keyword evidence="3" id="KW-0479">Metal-binding</keyword>
<proteinExistence type="predicted"/>
<dbReference type="Gene3D" id="3.40.630.10">
    <property type="entry name" value="Zn peptidases"/>
    <property type="match status" value="1"/>
</dbReference>
<gene>
    <name evidence="9" type="ORF">CWI83_01970</name>
</gene>
<dbReference type="SUPFAM" id="SSF52025">
    <property type="entry name" value="PA domain"/>
    <property type="match status" value="1"/>
</dbReference>
<dbReference type="PANTHER" id="PTHR12147:SF56">
    <property type="entry name" value="AMINOPEPTIDASE YDR415C-RELATED"/>
    <property type="match status" value="1"/>
</dbReference>
<feature type="signal peptide" evidence="7">
    <location>
        <begin position="1"/>
        <end position="21"/>
    </location>
</feature>
<dbReference type="InterPro" id="IPR007484">
    <property type="entry name" value="Peptidase_M28"/>
</dbReference>
<evidence type="ECO:0000256" key="7">
    <source>
        <dbReference type="SAM" id="SignalP"/>
    </source>
</evidence>
<dbReference type="Gene3D" id="3.50.30.30">
    <property type="match status" value="1"/>
</dbReference>
<evidence type="ECO:0000256" key="1">
    <source>
        <dbReference type="ARBA" id="ARBA00022438"/>
    </source>
</evidence>
<evidence type="ECO:0000256" key="6">
    <source>
        <dbReference type="ARBA" id="ARBA00022833"/>
    </source>
</evidence>
<dbReference type="OrthoDB" id="9778250at2"/>
<dbReference type="CDD" id="cd04821">
    <property type="entry name" value="PA_M28_1_2"/>
    <property type="match status" value="1"/>
</dbReference>
<dbReference type="RefSeq" id="WP_126824981.1">
    <property type="nucleotide sequence ID" value="NZ_PIQG01000001.1"/>
</dbReference>
<evidence type="ECO:0000259" key="8">
    <source>
        <dbReference type="Pfam" id="PF04389"/>
    </source>
</evidence>
<feature type="chain" id="PRO_5019327310" evidence="7">
    <location>
        <begin position="22"/>
        <end position="559"/>
    </location>
</feature>
<keyword evidence="4 7" id="KW-0732">Signal</keyword>
<dbReference type="EMBL" id="PIQG01000001">
    <property type="protein sequence ID" value="RUO79303.1"/>
    <property type="molecule type" value="Genomic_DNA"/>
</dbReference>
<keyword evidence="1" id="KW-0031">Aminopeptidase</keyword>
<dbReference type="GO" id="GO:0006508">
    <property type="term" value="P:proteolysis"/>
    <property type="evidence" value="ECO:0007669"/>
    <property type="project" value="UniProtKB-KW"/>
</dbReference>
<keyword evidence="5" id="KW-0378">Hydrolase</keyword>
<dbReference type="Proteomes" id="UP000288279">
    <property type="component" value="Unassembled WGS sequence"/>
</dbReference>